<accession>A0ABW9F7K6</accession>
<sequence>MKKSDLKRINYLNKEICKLEAKKHEIDSELTSIKSTSDFKMLVQESIKKSDYKEMLISEKIGIEKEILEKKNELDEKIRILMICVSNLNNESKKLIKYRYVFGLSFQKVAKLMNYSESYIFSLHNKIVKRLD</sequence>
<name>A0ABW9F7K6_9FIRM</name>
<dbReference type="Gene3D" id="1.20.140.160">
    <property type="match status" value="1"/>
</dbReference>
<evidence type="ECO:0008006" key="3">
    <source>
        <dbReference type="Google" id="ProtNLM"/>
    </source>
</evidence>
<dbReference type="EMBL" id="JBFNFH010000014">
    <property type="protein sequence ID" value="MFM1525254.1"/>
    <property type="molecule type" value="Genomic_DNA"/>
</dbReference>
<evidence type="ECO:0000313" key="2">
    <source>
        <dbReference type="Proteomes" id="UP001629536"/>
    </source>
</evidence>
<proteinExistence type="predicted"/>
<dbReference type="SUPFAM" id="SSF88659">
    <property type="entry name" value="Sigma3 and sigma4 domains of RNA polymerase sigma factors"/>
    <property type="match status" value="1"/>
</dbReference>
<protein>
    <recommendedName>
        <fullName evidence="3">Sigma-70 family RNA polymerase sigma factor</fullName>
    </recommendedName>
</protein>
<dbReference type="RefSeq" id="WP_408126747.1">
    <property type="nucleotide sequence ID" value="NZ_JBFNFH010000014.1"/>
</dbReference>
<dbReference type="InterPro" id="IPR013324">
    <property type="entry name" value="RNA_pol_sigma_r3/r4-like"/>
</dbReference>
<organism evidence="1 2">
    <name type="scientific">Helcococcus bovis</name>
    <dbReference type="NCBI Taxonomy" id="3153252"/>
    <lineage>
        <taxon>Bacteria</taxon>
        <taxon>Bacillati</taxon>
        <taxon>Bacillota</taxon>
        <taxon>Tissierellia</taxon>
        <taxon>Tissierellales</taxon>
        <taxon>Peptoniphilaceae</taxon>
        <taxon>Helcococcus</taxon>
    </lineage>
</organism>
<keyword evidence="2" id="KW-1185">Reference proteome</keyword>
<dbReference type="Proteomes" id="UP001629536">
    <property type="component" value="Unassembled WGS sequence"/>
</dbReference>
<comment type="caution">
    <text evidence="1">The sequence shown here is derived from an EMBL/GenBank/DDBJ whole genome shotgun (WGS) entry which is preliminary data.</text>
</comment>
<reference evidence="1 2" key="1">
    <citation type="journal article" date="2024" name="Front. Microbiol.">
        <title>Pangenomic and biochemical analyses of Helcococcus ovis reveal widespread tetracycline resistance and a novel bacterial species, Helcococcus bovis.</title>
        <authorList>
            <person name="Cunha F."/>
            <person name="Zhai Y."/>
            <person name="Casaro S."/>
            <person name="Jones K.L."/>
            <person name="Hernandez M."/>
            <person name="Bisinotto R.S."/>
            <person name="Kariyawasam S."/>
            <person name="Brown M.B."/>
            <person name="Phillips A."/>
            <person name="Jeong K.C."/>
            <person name="Galvao K.N."/>
        </authorList>
    </citation>
    <scope>NUCLEOTIDE SEQUENCE [LARGE SCALE GENOMIC DNA]</scope>
    <source>
        <strain evidence="1 2">KG197</strain>
    </source>
</reference>
<evidence type="ECO:0000313" key="1">
    <source>
        <dbReference type="EMBL" id="MFM1525254.1"/>
    </source>
</evidence>
<gene>
    <name evidence="1" type="ORF">ABGF40_06145</name>
</gene>